<evidence type="ECO:0000256" key="3">
    <source>
        <dbReference type="ARBA" id="ARBA00022679"/>
    </source>
</evidence>
<evidence type="ECO:0000313" key="5">
    <source>
        <dbReference type="Proteomes" id="UP000075243"/>
    </source>
</evidence>
<evidence type="ECO:0000313" key="4">
    <source>
        <dbReference type="EMBL" id="KYP41487.1"/>
    </source>
</evidence>
<organism evidence="4 5">
    <name type="scientific">Cajanus cajan</name>
    <name type="common">Pigeon pea</name>
    <name type="synonym">Cajanus indicus</name>
    <dbReference type="NCBI Taxonomy" id="3821"/>
    <lineage>
        <taxon>Eukaryota</taxon>
        <taxon>Viridiplantae</taxon>
        <taxon>Streptophyta</taxon>
        <taxon>Embryophyta</taxon>
        <taxon>Tracheophyta</taxon>
        <taxon>Spermatophyta</taxon>
        <taxon>Magnoliopsida</taxon>
        <taxon>eudicotyledons</taxon>
        <taxon>Gunneridae</taxon>
        <taxon>Pentapetalae</taxon>
        <taxon>rosids</taxon>
        <taxon>fabids</taxon>
        <taxon>Fabales</taxon>
        <taxon>Fabaceae</taxon>
        <taxon>Papilionoideae</taxon>
        <taxon>50 kb inversion clade</taxon>
        <taxon>NPAAA clade</taxon>
        <taxon>indigoferoid/millettioid clade</taxon>
        <taxon>Phaseoleae</taxon>
        <taxon>Cajanus</taxon>
    </lineage>
</organism>
<gene>
    <name evidence="4" type="ORF">KK1_037134</name>
</gene>
<dbReference type="STRING" id="3821.A0A151RG82"/>
<evidence type="ECO:0000256" key="1">
    <source>
        <dbReference type="ARBA" id="ARBA00009995"/>
    </source>
</evidence>
<dbReference type="OMA" id="VCNTSRA"/>
<dbReference type="AlphaFoldDB" id="A0A151RG82"/>
<dbReference type="CDD" id="cd03784">
    <property type="entry name" value="GT1_Gtf-like"/>
    <property type="match status" value="1"/>
</dbReference>
<dbReference type="Gene3D" id="3.40.50.2000">
    <property type="entry name" value="Glycogen Phosphorylase B"/>
    <property type="match status" value="2"/>
</dbReference>
<accession>A0A151RG82</accession>
<dbReference type="PANTHER" id="PTHR48047:SF118">
    <property type="entry name" value="HEXOSYLTRANSFERASE-RELATED"/>
    <property type="match status" value="1"/>
</dbReference>
<comment type="similarity">
    <text evidence="1">Belongs to the UDP-glycosyltransferase family.</text>
</comment>
<keyword evidence="3 4" id="KW-0808">Transferase</keyword>
<dbReference type="InterPro" id="IPR002213">
    <property type="entry name" value="UDP_glucos_trans"/>
</dbReference>
<keyword evidence="5" id="KW-1185">Reference proteome</keyword>
<dbReference type="EC" id="2.4.1.111" evidence="4"/>
<dbReference type="EMBL" id="KQ483770">
    <property type="protein sequence ID" value="KYP41487.1"/>
    <property type="molecule type" value="Genomic_DNA"/>
</dbReference>
<dbReference type="GO" id="GO:0047209">
    <property type="term" value="F:coniferyl-alcohol glucosyltransferase activity"/>
    <property type="evidence" value="ECO:0007669"/>
    <property type="project" value="UniProtKB-EC"/>
</dbReference>
<dbReference type="FunFam" id="3.40.50.2000:FF:000064">
    <property type="entry name" value="Glycosyltransferase"/>
    <property type="match status" value="1"/>
</dbReference>
<dbReference type="Gramene" id="C.cajan_38323.t">
    <property type="protein sequence ID" value="C.cajan_38323.t.cds1"/>
    <property type="gene ID" value="C.cajan_38323"/>
</dbReference>
<dbReference type="Proteomes" id="UP000075243">
    <property type="component" value="Unassembled WGS sequence"/>
</dbReference>
<dbReference type="SUPFAM" id="SSF53756">
    <property type="entry name" value="UDP-Glycosyltransferase/glycogen phosphorylase"/>
    <property type="match status" value="1"/>
</dbReference>
<name>A0A151RG82_CAJCA</name>
<evidence type="ECO:0000256" key="2">
    <source>
        <dbReference type="ARBA" id="ARBA00022676"/>
    </source>
</evidence>
<reference evidence="4" key="1">
    <citation type="journal article" date="2012" name="Nat. Biotechnol.">
        <title>Draft genome sequence of pigeonpea (Cajanus cajan), an orphan legume crop of resource-poor farmers.</title>
        <authorList>
            <person name="Varshney R.K."/>
            <person name="Chen W."/>
            <person name="Li Y."/>
            <person name="Bharti A.K."/>
            <person name="Saxena R.K."/>
            <person name="Schlueter J.A."/>
            <person name="Donoghue M.T."/>
            <person name="Azam S."/>
            <person name="Fan G."/>
            <person name="Whaley A.M."/>
            <person name="Farmer A.D."/>
            <person name="Sheridan J."/>
            <person name="Iwata A."/>
            <person name="Tuteja R."/>
            <person name="Penmetsa R.V."/>
            <person name="Wu W."/>
            <person name="Upadhyaya H.D."/>
            <person name="Yang S.P."/>
            <person name="Shah T."/>
            <person name="Saxena K.B."/>
            <person name="Michael T."/>
            <person name="McCombie W.R."/>
            <person name="Yang B."/>
            <person name="Zhang G."/>
            <person name="Yang H."/>
            <person name="Wang J."/>
            <person name="Spillane C."/>
            <person name="Cook D.R."/>
            <person name="May G.D."/>
            <person name="Xu X."/>
            <person name="Jackson S.A."/>
        </authorList>
    </citation>
    <scope>NUCLEOTIDE SEQUENCE [LARGE SCALE GENOMIC DNA]</scope>
</reference>
<sequence>MFHFISQKENMSTAETHVLAYPFPSSGHVIPLLDLTKALLSRGVQVTLLITPNNQPLLPTNFPPNLHTLILPEPLFPNPNQNRLVAIVTFMRQHHYPIILDWAQAQAQATPPSAILSDFFLGWTHLLARDLHVPRLVFSPSGAFALSVVYSLWRDLPRNDTPQGPNAVVSFPNLPNSPVFHWHQLTLQFTKPERGGPEWEFHRENILLNIDSHGVVFNSFNDLERVYLDHMKKELRHERVWAVGPVLPLSPLPEERGGSSTVSRHDIMGFLDSREDGSVVYVCFGSRTFLTSHQMEVLTRALELSGASFVLSVGVAKAKEHGKVPCGFVDRVGVRGRGFLIEGWAPQLEILGHRSVGAFLTHCGWNSVLEGLVSGVVMLTWPMGADQYTNAKLLVEELGVAVGAAEGEEKVPEAEELAKRIERALGRSTKERVRAEELRNAALRAVGEGGSSQKELDAMVKVLGEVKHEGDAT</sequence>
<protein>
    <submittedName>
        <fullName evidence="4">Cytokinin-O-glucosyltransferase 3</fullName>
        <ecNumber evidence="4">2.4.1.111</ecNumber>
    </submittedName>
</protein>
<dbReference type="PANTHER" id="PTHR48047">
    <property type="entry name" value="GLYCOSYLTRANSFERASE"/>
    <property type="match status" value="1"/>
</dbReference>
<proteinExistence type="inferred from homology"/>
<keyword evidence="2 4" id="KW-0328">Glycosyltransferase</keyword>
<dbReference type="Pfam" id="PF00201">
    <property type="entry name" value="UDPGT"/>
    <property type="match status" value="1"/>
</dbReference>